<dbReference type="AlphaFoldDB" id="A0A4Z2FZK5"/>
<gene>
    <name evidence="2" type="ORF">EYF80_043387</name>
</gene>
<feature type="region of interest" description="Disordered" evidence="1">
    <location>
        <begin position="80"/>
        <end position="114"/>
    </location>
</feature>
<feature type="region of interest" description="Disordered" evidence="1">
    <location>
        <begin position="14"/>
        <end position="44"/>
    </location>
</feature>
<name>A0A4Z2FZK5_9TELE</name>
<reference evidence="2 3" key="1">
    <citation type="submission" date="2019-03" db="EMBL/GenBank/DDBJ databases">
        <title>First draft genome of Liparis tanakae, snailfish: a comprehensive survey of snailfish specific genes.</title>
        <authorList>
            <person name="Kim W."/>
            <person name="Song I."/>
            <person name="Jeong J.-H."/>
            <person name="Kim D."/>
            <person name="Kim S."/>
            <person name="Ryu S."/>
            <person name="Song J.Y."/>
            <person name="Lee S.K."/>
        </authorList>
    </citation>
    <scope>NUCLEOTIDE SEQUENCE [LARGE SCALE GENOMIC DNA]</scope>
    <source>
        <tissue evidence="2">Muscle</tissue>
    </source>
</reference>
<evidence type="ECO:0000313" key="2">
    <source>
        <dbReference type="EMBL" id="TNN46421.1"/>
    </source>
</evidence>
<feature type="compositionally biased region" description="Basic and acidic residues" evidence="1">
    <location>
        <begin position="28"/>
        <end position="39"/>
    </location>
</feature>
<organism evidence="2 3">
    <name type="scientific">Liparis tanakae</name>
    <name type="common">Tanaka's snailfish</name>
    <dbReference type="NCBI Taxonomy" id="230148"/>
    <lineage>
        <taxon>Eukaryota</taxon>
        <taxon>Metazoa</taxon>
        <taxon>Chordata</taxon>
        <taxon>Craniata</taxon>
        <taxon>Vertebrata</taxon>
        <taxon>Euteleostomi</taxon>
        <taxon>Actinopterygii</taxon>
        <taxon>Neopterygii</taxon>
        <taxon>Teleostei</taxon>
        <taxon>Neoteleostei</taxon>
        <taxon>Acanthomorphata</taxon>
        <taxon>Eupercaria</taxon>
        <taxon>Perciformes</taxon>
        <taxon>Cottioidei</taxon>
        <taxon>Cottales</taxon>
        <taxon>Liparidae</taxon>
        <taxon>Liparis</taxon>
    </lineage>
</organism>
<dbReference type="EMBL" id="SRLO01000789">
    <property type="protein sequence ID" value="TNN46421.1"/>
    <property type="molecule type" value="Genomic_DNA"/>
</dbReference>
<dbReference type="Proteomes" id="UP000314294">
    <property type="component" value="Unassembled WGS sequence"/>
</dbReference>
<accession>A0A4Z2FZK5</accession>
<proteinExistence type="predicted"/>
<keyword evidence="3" id="KW-1185">Reference proteome</keyword>
<evidence type="ECO:0000313" key="3">
    <source>
        <dbReference type="Proteomes" id="UP000314294"/>
    </source>
</evidence>
<comment type="caution">
    <text evidence="2">The sequence shown here is derived from an EMBL/GenBank/DDBJ whole genome shotgun (WGS) entry which is preliminary data.</text>
</comment>
<protein>
    <submittedName>
        <fullName evidence="2">Uncharacterized protein</fullName>
    </submittedName>
</protein>
<evidence type="ECO:0000256" key="1">
    <source>
        <dbReference type="SAM" id="MobiDB-lite"/>
    </source>
</evidence>
<sequence>MKVEEFITETFGIKPPRSLGPRGASRVLTRDTHTQRHQDVGPGGRGCTAHTFIFTFIILLKRLVTRRPDRELTSRHYVTNVCNAPGPGLSDQTSRTGPGLSDRASRTGPLGPGL</sequence>